<protein>
    <submittedName>
        <fullName evidence="4">ELAV protein</fullName>
    </submittedName>
</protein>
<feature type="compositionally biased region" description="Basic and acidic residues" evidence="2">
    <location>
        <begin position="205"/>
        <end position="226"/>
    </location>
</feature>
<dbReference type="Proteomes" id="UP000728185">
    <property type="component" value="Unassembled WGS sequence"/>
</dbReference>
<evidence type="ECO:0000259" key="3">
    <source>
        <dbReference type="Pfam" id="PF00076"/>
    </source>
</evidence>
<dbReference type="InterPro" id="IPR000504">
    <property type="entry name" value="RRM_dom"/>
</dbReference>
<dbReference type="EMBL" id="LUCM01009895">
    <property type="protein sequence ID" value="KAA0186190.1"/>
    <property type="molecule type" value="Genomic_DNA"/>
</dbReference>
<organism evidence="4 5">
    <name type="scientific">Fasciolopsis buskii</name>
    <dbReference type="NCBI Taxonomy" id="27845"/>
    <lineage>
        <taxon>Eukaryota</taxon>
        <taxon>Metazoa</taxon>
        <taxon>Spiralia</taxon>
        <taxon>Lophotrochozoa</taxon>
        <taxon>Platyhelminthes</taxon>
        <taxon>Trematoda</taxon>
        <taxon>Digenea</taxon>
        <taxon>Plagiorchiida</taxon>
        <taxon>Echinostomata</taxon>
        <taxon>Echinostomatoidea</taxon>
        <taxon>Fasciolidae</taxon>
        <taxon>Fasciolopsis</taxon>
    </lineage>
</organism>
<dbReference type="SUPFAM" id="SSF54928">
    <property type="entry name" value="RNA-binding domain, RBD"/>
    <property type="match status" value="1"/>
</dbReference>
<dbReference type="AlphaFoldDB" id="A0A8E0RRN9"/>
<name>A0A8E0RRN9_9TREM</name>
<dbReference type="OrthoDB" id="266020at2759"/>
<sequence length="344" mass="38401">MMQLTCSEHTSSKQLFPFSPACENADQCEQNNRDFTKASLNGLLNKGWRSVGVLYEERDHKSQQLTSRGKSVTVRGKGSVRSCDRQSHVHSKPALVEVHRSRTISLVNEKFIENDKSNSSAPQLSKLENLHVGKGESLLNEPSKSLNVQELRSCSPDQVSESKFVVSDITVSMKTHEYPVDTGNNTVSDNGKYPKDTSSSVPDSTVHDSDSEVRTQEDQLDSEERTISPVCELTESDELNGADVSSPRSELEVDIATKDTEPEATSSDNCHSNKSECEENKTNLIVNYLPQNMSQEEIRNLFATIGEVDSCKLIRDKNTSELHAVVVKSKRWFCENLETKCIIR</sequence>
<feature type="region of interest" description="Disordered" evidence="2">
    <location>
        <begin position="177"/>
        <end position="250"/>
    </location>
</feature>
<accession>A0A8E0RRN9</accession>
<proteinExistence type="predicted"/>
<evidence type="ECO:0000256" key="2">
    <source>
        <dbReference type="SAM" id="MobiDB-lite"/>
    </source>
</evidence>
<reference evidence="4" key="1">
    <citation type="submission" date="2019-05" db="EMBL/GenBank/DDBJ databases">
        <title>Annotation for the trematode Fasciolopsis buski.</title>
        <authorList>
            <person name="Choi Y.-J."/>
        </authorList>
    </citation>
    <scope>NUCLEOTIDE SEQUENCE</scope>
    <source>
        <strain evidence="4">HT</strain>
        <tissue evidence="4">Whole worm</tissue>
    </source>
</reference>
<keyword evidence="1" id="KW-0694">RNA-binding</keyword>
<dbReference type="InterPro" id="IPR012677">
    <property type="entry name" value="Nucleotide-bd_a/b_plait_sf"/>
</dbReference>
<dbReference type="GO" id="GO:0003723">
    <property type="term" value="F:RNA binding"/>
    <property type="evidence" value="ECO:0007669"/>
    <property type="project" value="UniProtKB-KW"/>
</dbReference>
<evidence type="ECO:0000313" key="5">
    <source>
        <dbReference type="Proteomes" id="UP000728185"/>
    </source>
</evidence>
<dbReference type="PANTHER" id="PTHR10352">
    <property type="entry name" value="EUKARYOTIC TRANSLATION INITIATION FACTOR 3 SUBUNIT G"/>
    <property type="match status" value="1"/>
</dbReference>
<evidence type="ECO:0000313" key="4">
    <source>
        <dbReference type="EMBL" id="KAA0186190.1"/>
    </source>
</evidence>
<dbReference type="InterPro" id="IPR035979">
    <property type="entry name" value="RBD_domain_sf"/>
</dbReference>
<dbReference type="Gene3D" id="3.30.70.330">
    <property type="match status" value="1"/>
</dbReference>
<feature type="domain" description="RRM" evidence="3">
    <location>
        <begin position="284"/>
        <end position="320"/>
    </location>
</feature>
<keyword evidence="5" id="KW-1185">Reference proteome</keyword>
<comment type="caution">
    <text evidence="4">The sequence shown here is derived from an EMBL/GenBank/DDBJ whole genome shotgun (WGS) entry which is preliminary data.</text>
</comment>
<gene>
    <name evidence="4" type="ORF">FBUS_00600</name>
</gene>
<dbReference type="Pfam" id="PF00076">
    <property type="entry name" value="RRM_1"/>
    <property type="match status" value="1"/>
</dbReference>
<evidence type="ECO:0000256" key="1">
    <source>
        <dbReference type="ARBA" id="ARBA00022884"/>
    </source>
</evidence>